<dbReference type="PANTHER" id="PTHR36766:SF40">
    <property type="entry name" value="DISEASE RESISTANCE PROTEIN RGA3"/>
    <property type="match status" value="1"/>
</dbReference>
<organism evidence="1 2">
    <name type="scientific">Dendrobium thyrsiflorum</name>
    <name type="common">Pinecone-like raceme dendrobium</name>
    <name type="synonym">Orchid</name>
    <dbReference type="NCBI Taxonomy" id="117978"/>
    <lineage>
        <taxon>Eukaryota</taxon>
        <taxon>Viridiplantae</taxon>
        <taxon>Streptophyta</taxon>
        <taxon>Embryophyta</taxon>
        <taxon>Tracheophyta</taxon>
        <taxon>Spermatophyta</taxon>
        <taxon>Magnoliopsida</taxon>
        <taxon>Liliopsida</taxon>
        <taxon>Asparagales</taxon>
        <taxon>Orchidaceae</taxon>
        <taxon>Epidendroideae</taxon>
        <taxon>Malaxideae</taxon>
        <taxon>Dendrobiinae</taxon>
        <taxon>Dendrobium</taxon>
    </lineage>
</organism>
<accession>A0ABD0V7D8</accession>
<keyword evidence="2" id="KW-1185">Reference proteome</keyword>
<protein>
    <submittedName>
        <fullName evidence="1">Uncharacterized protein</fullName>
    </submittedName>
</protein>
<reference evidence="1 2" key="1">
    <citation type="journal article" date="2024" name="Plant Biotechnol. J.">
        <title>Dendrobium thyrsiflorum genome and its molecular insights into genes involved in important horticultural traits.</title>
        <authorList>
            <person name="Chen B."/>
            <person name="Wang J.Y."/>
            <person name="Zheng P.J."/>
            <person name="Li K.L."/>
            <person name="Liang Y.M."/>
            <person name="Chen X.F."/>
            <person name="Zhang C."/>
            <person name="Zhao X."/>
            <person name="He X."/>
            <person name="Zhang G.Q."/>
            <person name="Liu Z.J."/>
            <person name="Xu Q."/>
        </authorList>
    </citation>
    <scope>NUCLEOTIDE SEQUENCE [LARGE SCALE GENOMIC DNA]</scope>
    <source>
        <strain evidence="1">GZMU011</strain>
    </source>
</reference>
<dbReference type="PANTHER" id="PTHR36766">
    <property type="entry name" value="PLANT BROAD-SPECTRUM MILDEW RESISTANCE PROTEIN RPW8"/>
    <property type="match status" value="1"/>
</dbReference>
<dbReference type="Gene3D" id="3.80.10.10">
    <property type="entry name" value="Ribonuclease Inhibitor"/>
    <property type="match status" value="1"/>
</dbReference>
<evidence type="ECO:0000313" key="1">
    <source>
        <dbReference type="EMBL" id="KAL0920750.1"/>
    </source>
</evidence>
<proteinExistence type="predicted"/>
<dbReference type="AlphaFoldDB" id="A0ABD0V7D8"/>
<sequence>MNISYGNLYCLPSCLPSLSYLQKICILDVPLLQELPELPSSLREPSFINVKYLQSLPSSLTSLSSLEILSIINVTQLRLLPNFPASLQELNLSDPEASQCLPSSVSISSLKRLHIIRIPLLKFLPDLSPGFGISVPPTIAKYPHLSGRIKLFRSRSIAVPAIFFVHLFPQKTSLNKNSAPKIIADLSPSLKFLSIEDCHPELMERYQTGYSRRKQKQDFGNLRYSGFRSKQMMKMIQASDE</sequence>
<gene>
    <name evidence="1" type="ORF">M5K25_009914</name>
</gene>
<name>A0ABD0V7D8_DENTH</name>
<evidence type="ECO:0000313" key="2">
    <source>
        <dbReference type="Proteomes" id="UP001552299"/>
    </source>
</evidence>
<dbReference type="InterPro" id="IPR032675">
    <property type="entry name" value="LRR_dom_sf"/>
</dbReference>
<dbReference type="EMBL" id="JANQDX010000008">
    <property type="protein sequence ID" value="KAL0920750.1"/>
    <property type="molecule type" value="Genomic_DNA"/>
</dbReference>
<comment type="caution">
    <text evidence="1">The sequence shown here is derived from an EMBL/GenBank/DDBJ whole genome shotgun (WGS) entry which is preliminary data.</text>
</comment>
<dbReference type="Proteomes" id="UP001552299">
    <property type="component" value="Unassembled WGS sequence"/>
</dbReference>
<dbReference type="SUPFAM" id="SSF52058">
    <property type="entry name" value="L domain-like"/>
    <property type="match status" value="1"/>
</dbReference>